<protein>
    <submittedName>
        <fullName evidence="2">Uncharacterized protein</fullName>
    </submittedName>
</protein>
<sequence length="94" mass="9728">MSALPIIPKQNSHTIAAGGYTATQPGSGEAKGSRCAYANPEELRESDLAAALVERGKVWVVSPAAARLLKGRASPAGNRARLRRTCSPDLTGGV</sequence>
<dbReference type="EMBL" id="JAIWOZ010000005">
    <property type="protein sequence ID" value="KAH6604846.1"/>
    <property type="molecule type" value="Genomic_DNA"/>
</dbReference>
<accession>A0A9P8QH20</accession>
<gene>
    <name evidence="2" type="ORF">Trco_006553</name>
</gene>
<evidence type="ECO:0000256" key="1">
    <source>
        <dbReference type="SAM" id="MobiDB-lite"/>
    </source>
</evidence>
<evidence type="ECO:0000313" key="2">
    <source>
        <dbReference type="EMBL" id="KAH6604846.1"/>
    </source>
</evidence>
<comment type="caution">
    <text evidence="2">The sequence shown here is derived from an EMBL/GenBank/DDBJ whole genome shotgun (WGS) entry which is preliminary data.</text>
</comment>
<feature type="region of interest" description="Disordered" evidence="1">
    <location>
        <begin position="74"/>
        <end position="94"/>
    </location>
</feature>
<dbReference type="AlphaFoldDB" id="A0A9P8QH20"/>
<name>A0A9P8QH20_9HYPO</name>
<dbReference type="Proteomes" id="UP000827724">
    <property type="component" value="Unassembled WGS sequence"/>
</dbReference>
<proteinExistence type="predicted"/>
<organism evidence="2 3">
    <name type="scientific">Trichoderma cornu-damae</name>
    <dbReference type="NCBI Taxonomy" id="654480"/>
    <lineage>
        <taxon>Eukaryota</taxon>
        <taxon>Fungi</taxon>
        <taxon>Dikarya</taxon>
        <taxon>Ascomycota</taxon>
        <taxon>Pezizomycotina</taxon>
        <taxon>Sordariomycetes</taxon>
        <taxon>Hypocreomycetidae</taxon>
        <taxon>Hypocreales</taxon>
        <taxon>Hypocreaceae</taxon>
        <taxon>Trichoderma</taxon>
    </lineage>
</organism>
<keyword evidence="3" id="KW-1185">Reference proteome</keyword>
<reference evidence="2" key="1">
    <citation type="submission" date="2021-08" db="EMBL/GenBank/DDBJ databases">
        <title>Chromosome-Level Trichoderma cornu-damae using Hi-C Data.</title>
        <authorList>
            <person name="Kim C.S."/>
        </authorList>
    </citation>
    <scope>NUCLEOTIDE SEQUENCE</scope>
    <source>
        <strain evidence="2">KA19-0412C</strain>
    </source>
</reference>
<evidence type="ECO:0000313" key="3">
    <source>
        <dbReference type="Proteomes" id="UP000827724"/>
    </source>
</evidence>